<feature type="compositionally biased region" description="Basic residues" evidence="1">
    <location>
        <begin position="126"/>
        <end position="140"/>
    </location>
</feature>
<evidence type="ECO:0000313" key="2">
    <source>
        <dbReference type="EMBL" id="CCX11035.1"/>
    </source>
</evidence>
<proteinExistence type="predicted"/>
<keyword evidence="3" id="KW-1185">Reference proteome</keyword>
<sequence length="549" mass="61836">MNITPPATPSTHRRNRRRSMSRRRQTDPSVPANADVFAFLDNSAAQPAPYPSHYSPQQYEYPLAPEYPHYDSPPSTYSQQSQQHPNLEYNPWDRDTQPTEPVRHRRPRSISRPRSLSRPRVESRARSRARPAYHERRRSVSRHESYSDDDDETNDNDHRKHYVAESQESRARSRSRLAYRERHRSISRPRHESYSDDDDETDGKDRGNSHVVESQNSGYYEYPDPPTFTKTIEPASAPAPVPSVESKAAKEKEEVTAAAASGGGGILGWLWGGGKKPTPAEEAAKEAAKAKADAEAAKEAAEAAAVKAKELEQKEREEKEQAVYEAERRLREIEEQERQEKEEALYKAERRLRELSRSPVPPTRSRSLARQKSYGEIAKISSSKDLVLSPSDLAPTRPPPVSAPASSSKILSLVSKLPSLTSKRVEEPPLQLSQEALDTMVSYLYTYMTHLRDLHCPVKSKKHQKSAYELMEKMGLEATHSLFEYLVALKRTPEMRIRFEVGLLEKYSKGDPETESLIVEGLAKVLTGMAGTLGGSVVVPGGWVGDEDE</sequence>
<feature type="compositionally biased region" description="Basic and acidic residues" evidence="1">
    <location>
        <begin position="278"/>
        <end position="324"/>
    </location>
</feature>
<accession>U4L545</accession>
<dbReference type="AlphaFoldDB" id="U4L545"/>
<feature type="compositionally biased region" description="Basic residues" evidence="1">
    <location>
        <begin position="103"/>
        <end position="117"/>
    </location>
</feature>
<feature type="compositionally biased region" description="Low complexity" evidence="1">
    <location>
        <begin position="72"/>
        <end position="85"/>
    </location>
</feature>
<feature type="compositionally biased region" description="Low complexity" evidence="1">
    <location>
        <begin position="233"/>
        <end position="246"/>
    </location>
</feature>
<feature type="compositionally biased region" description="Basic residues" evidence="1">
    <location>
        <begin position="172"/>
        <end position="188"/>
    </location>
</feature>
<gene>
    <name evidence="2" type="ORF">PCON_10629</name>
</gene>
<evidence type="ECO:0000313" key="3">
    <source>
        <dbReference type="Proteomes" id="UP000018144"/>
    </source>
</evidence>
<name>U4L545_PYROM</name>
<dbReference type="EMBL" id="HF935586">
    <property type="protein sequence ID" value="CCX11035.1"/>
    <property type="molecule type" value="Genomic_DNA"/>
</dbReference>
<protein>
    <submittedName>
        <fullName evidence="2">Uncharacterized protein</fullName>
    </submittedName>
</protein>
<organism evidence="2 3">
    <name type="scientific">Pyronema omphalodes (strain CBS 100304)</name>
    <name type="common">Pyronema confluens</name>
    <dbReference type="NCBI Taxonomy" id="1076935"/>
    <lineage>
        <taxon>Eukaryota</taxon>
        <taxon>Fungi</taxon>
        <taxon>Dikarya</taxon>
        <taxon>Ascomycota</taxon>
        <taxon>Pezizomycotina</taxon>
        <taxon>Pezizomycetes</taxon>
        <taxon>Pezizales</taxon>
        <taxon>Pyronemataceae</taxon>
        <taxon>Pyronema</taxon>
    </lineage>
</organism>
<feature type="region of interest" description="Disordered" evidence="1">
    <location>
        <begin position="353"/>
        <end position="372"/>
    </location>
</feature>
<feature type="compositionally biased region" description="Basic residues" evidence="1">
    <location>
        <begin position="11"/>
        <end position="23"/>
    </location>
</feature>
<reference evidence="2 3" key="1">
    <citation type="journal article" date="2013" name="PLoS Genet.">
        <title>The genome and development-dependent transcriptomes of Pyronema confluens: a window into fungal evolution.</title>
        <authorList>
            <person name="Traeger S."/>
            <person name="Altegoer F."/>
            <person name="Freitag M."/>
            <person name="Gabaldon T."/>
            <person name="Kempken F."/>
            <person name="Kumar A."/>
            <person name="Marcet-Houben M."/>
            <person name="Poggeler S."/>
            <person name="Stajich J.E."/>
            <person name="Nowrousian M."/>
        </authorList>
    </citation>
    <scope>NUCLEOTIDE SEQUENCE [LARGE SCALE GENOMIC DNA]</scope>
    <source>
        <strain evidence="3">CBS 100304</strain>
        <tissue evidence="2">Vegetative mycelium</tissue>
    </source>
</reference>
<dbReference type="OrthoDB" id="5429458at2759"/>
<feature type="region of interest" description="Disordered" evidence="1">
    <location>
        <begin position="388"/>
        <end position="408"/>
    </location>
</feature>
<feature type="compositionally biased region" description="Gly residues" evidence="1">
    <location>
        <begin position="261"/>
        <end position="275"/>
    </location>
</feature>
<dbReference type="Proteomes" id="UP000018144">
    <property type="component" value="Unassembled WGS sequence"/>
</dbReference>
<feature type="region of interest" description="Disordered" evidence="1">
    <location>
        <begin position="1"/>
        <end position="324"/>
    </location>
</feature>
<evidence type="ECO:0000256" key="1">
    <source>
        <dbReference type="SAM" id="MobiDB-lite"/>
    </source>
</evidence>